<evidence type="ECO:0000256" key="1">
    <source>
        <dbReference type="ARBA" id="ARBA00022801"/>
    </source>
</evidence>
<evidence type="ECO:0000313" key="5">
    <source>
        <dbReference type="Proteomes" id="UP000515733"/>
    </source>
</evidence>
<accession>A0A6S6Y1U5</accession>
<dbReference type="CDD" id="cd06262">
    <property type="entry name" value="metallo-hydrolase-like_MBL-fold"/>
    <property type="match status" value="1"/>
</dbReference>
<dbReference type="SUPFAM" id="SSF56281">
    <property type="entry name" value="Metallo-hydrolase/oxidoreductase"/>
    <property type="match status" value="1"/>
</dbReference>
<dbReference type="OrthoDB" id="9803916at2"/>
<protein>
    <recommendedName>
        <fullName evidence="2">UPF0173 metal-dependent hydrolase DENOEST_3717</fullName>
    </recommendedName>
</protein>
<dbReference type="NCBIfam" id="NF001911">
    <property type="entry name" value="PRK00685.1"/>
    <property type="match status" value="1"/>
</dbReference>
<evidence type="ECO:0000313" key="4">
    <source>
        <dbReference type="EMBL" id="CAB1370871.1"/>
    </source>
</evidence>
<dbReference type="EMBL" id="LR778301">
    <property type="protein sequence ID" value="CAB1370871.1"/>
    <property type="molecule type" value="Genomic_DNA"/>
</dbReference>
<dbReference type="PANTHER" id="PTHR43546">
    <property type="entry name" value="UPF0173 METAL-DEPENDENT HYDROLASE MJ1163-RELATED"/>
    <property type="match status" value="1"/>
</dbReference>
<gene>
    <name evidence="4" type="ORF">DENOEST_3717</name>
</gene>
<dbReference type="PANTHER" id="PTHR43546:SF3">
    <property type="entry name" value="UPF0173 METAL-DEPENDENT HYDROLASE MJ1163"/>
    <property type="match status" value="1"/>
</dbReference>
<dbReference type="SMART" id="SM00849">
    <property type="entry name" value="Lactamase_B"/>
    <property type="match status" value="1"/>
</dbReference>
<dbReference type="InterPro" id="IPR036866">
    <property type="entry name" value="RibonucZ/Hydroxyglut_hydro"/>
</dbReference>
<dbReference type="RefSeq" id="WP_145772359.1">
    <property type="nucleotide sequence ID" value="NZ_LR778301.1"/>
</dbReference>
<dbReference type="AlphaFoldDB" id="A0A6S6Y1U5"/>
<keyword evidence="5" id="KW-1185">Reference proteome</keyword>
<feature type="domain" description="Metallo-beta-lactamase" evidence="3">
    <location>
        <begin position="32"/>
        <end position="237"/>
    </location>
</feature>
<name>A0A6S6Y1U5_9PROT</name>
<proteinExistence type="inferred from homology"/>
<dbReference type="HAMAP" id="MF_00457">
    <property type="entry name" value="UPF0173"/>
    <property type="match status" value="1"/>
</dbReference>
<dbReference type="GO" id="GO:0016787">
    <property type="term" value="F:hydrolase activity"/>
    <property type="evidence" value="ECO:0007669"/>
    <property type="project" value="UniProtKB-UniRule"/>
</dbReference>
<dbReference type="Proteomes" id="UP000515733">
    <property type="component" value="Chromosome"/>
</dbReference>
<reference evidence="4 5" key="1">
    <citation type="submission" date="2020-03" db="EMBL/GenBank/DDBJ databases">
        <authorList>
            <consortium name="Genoscope - CEA"/>
            <person name="William W."/>
        </authorList>
    </citation>
    <scope>NUCLEOTIDE SEQUENCE [LARGE SCALE GENOMIC DNA]</scope>
    <source>
        <strain evidence="5">DSM 16959</strain>
    </source>
</reference>
<sequence>MKRLLSFALLAWASLLAATSLAAGKTELTWYGHSAFRLKTPAGRVILVDPWITNPANPRGQNDLEQLGPVDLILLTHGHGDHIGNTVDIARRTGAKLVATADLSRAMVAYRGYPKEAATPATIGHFGGELSLLDDEVKVAFVPALHGSDLEAAEGMPNAGLLVAGGEAGGFLISVRDGPAIYHAGDTDVFSDMALVQRFRSVDIFIAPIGDKFTMGPGRAALATRFVAPRSMVIPMHYGTFPALTGTPAAFGQALKAEGLKTPMREMRVGETLAF</sequence>
<dbReference type="KEGG" id="doe:DENOEST_3717"/>
<dbReference type="InterPro" id="IPR050114">
    <property type="entry name" value="UPF0173_UPF0282_UlaG_hydrolase"/>
</dbReference>
<evidence type="ECO:0000259" key="3">
    <source>
        <dbReference type="SMART" id="SM00849"/>
    </source>
</evidence>
<dbReference type="Gene3D" id="3.60.15.10">
    <property type="entry name" value="Ribonuclease Z/Hydroxyacylglutathione hydrolase-like"/>
    <property type="match status" value="1"/>
</dbReference>
<dbReference type="Pfam" id="PF12706">
    <property type="entry name" value="Lactamase_B_2"/>
    <property type="match status" value="1"/>
</dbReference>
<keyword evidence="1 2" id="KW-0378">Hydrolase</keyword>
<comment type="similarity">
    <text evidence="2">Belongs to the UPF0173 family.</text>
</comment>
<organism evidence="4 5">
    <name type="scientific">Denitratisoma oestradiolicum</name>
    <dbReference type="NCBI Taxonomy" id="311182"/>
    <lineage>
        <taxon>Bacteria</taxon>
        <taxon>Pseudomonadati</taxon>
        <taxon>Pseudomonadota</taxon>
        <taxon>Betaproteobacteria</taxon>
        <taxon>Nitrosomonadales</taxon>
        <taxon>Sterolibacteriaceae</taxon>
        <taxon>Denitratisoma</taxon>
    </lineage>
</organism>
<dbReference type="InterPro" id="IPR001279">
    <property type="entry name" value="Metallo-B-lactamas"/>
</dbReference>
<evidence type="ECO:0000256" key="2">
    <source>
        <dbReference type="HAMAP-Rule" id="MF_00457"/>
    </source>
</evidence>
<dbReference type="InterPro" id="IPR022877">
    <property type="entry name" value="UPF0173"/>
</dbReference>